<gene>
    <name evidence="1" type="ORF">GII31_17160</name>
</gene>
<keyword evidence="2" id="KW-1185">Reference proteome</keyword>
<proteinExistence type="predicted"/>
<dbReference type="EMBL" id="CP045809">
    <property type="protein sequence ID" value="QHN36346.1"/>
    <property type="molecule type" value="Genomic_DNA"/>
</dbReference>
<evidence type="ECO:0000313" key="1">
    <source>
        <dbReference type="EMBL" id="QHN36346.1"/>
    </source>
</evidence>
<sequence>MANTDVDGDGTPDQIGIAYATGRVTTIVAINGTRHSIAHSVTGVPYTDPTDIYRGAFLLSRAHGADLVLHLVDGSGNAEQFAVISWDGDRLVALPEPPRTNLTGAEQRGIWYLRSSHGGQDSVRCRQPGEIALTVLTAATSEGIAVPGGGRREENYYTFVGSSWQPTGSDNIADSSFSYMWDAHTSAFDCADQGVKP</sequence>
<name>A0ABX6IL04_9ACTN</name>
<evidence type="ECO:0000313" key="2">
    <source>
        <dbReference type="Proteomes" id="UP001059836"/>
    </source>
</evidence>
<evidence type="ECO:0008006" key="3">
    <source>
        <dbReference type="Google" id="ProtNLM"/>
    </source>
</evidence>
<accession>A0ABX6IL04</accession>
<dbReference type="RefSeq" id="WP_213244605.1">
    <property type="nucleotide sequence ID" value="NZ_CP045806.1"/>
</dbReference>
<dbReference type="Proteomes" id="UP001059836">
    <property type="component" value="Chromosome"/>
</dbReference>
<reference evidence="1" key="1">
    <citation type="journal article" date="2021" name="Nat. Microbiol.">
        <title>Cocultivation of an ultrasmall environmental parasitic bacterium with lytic ability against bacteria associated with wastewater foams.</title>
        <authorList>
            <person name="Batinovic S."/>
            <person name="Rose J.J.A."/>
            <person name="Ratcliffe J."/>
            <person name="Seviour R.J."/>
            <person name="Petrovski S."/>
        </authorList>
    </citation>
    <scope>NUCLEOTIDE SEQUENCE</scope>
    <source>
        <strain evidence="1">CON9</strain>
    </source>
</reference>
<protein>
    <recommendedName>
        <fullName evidence="3">VCBS repeat-containing protein</fullName>
    </recommendedName>
</protein>
<organism evidence="1 2">
    <name type="scientific">Gordonia pseudamarae</name>
    <dbReference type="NCBI Taxonomy" id="2831662"/>
    <lineage>
        <taxon>Bacteria</taxon>
        <taxon>Bacillati</taxon>
        <taxon>Actinomycetota</taxon>
        <taxon>Actinomycetes</taxon>
        <taxon>Mycobacteriales</taxon>
        <taxon>Gordoniaceae</taxon>
        <taxon>Gordonia</taxon>
    </lineage>
</organism>